<dbReference type="InterPro" id="IPR010982">
    <property type="entry name" value="Lambda_DNA-bd_dom_sf"/>
</dbReference>
<sequence length="177" mass="18978">MFSGHLNLKELRERQGLTQSGLARRLGISRGTISQWESGASKISSARLEQLSDIFNVDISRLTQSTASAPASAGVGECPDAAAPVPVPPACEGAAAVLEKFCSLAAQMRSLRNQFDLSELEQAVQEAQSLIDAFEIPILSLTTEQFTAGASSLSEEALLARYSRLLKKRASSPREDQ</sequence>
<evidence type="ECO:0000313" key="3">
    <source>
        <dbReference type="EMBL" id="PVY48513.1"/>
    </source>
</evidence>
<dbReference type="InterPro" id="IPR001387">
    <property type="entry name" value="Cro/C1-type_HTH"/>
</dbReference>
<evidence type="ECO:0000259" key="2">
    <source>
        <dbReference type="PROSITE" id="PS50943"/>
    </source>
</evidence>
<dbReference type="AlphaFoldDB" id="A0A2U1BIS0"/>
<accession>A0A2U1BIS0</accession>
<dbReference type="PROSITE" id="PS50943">
    <property type="entry name" value="HTH_CROC1"/>
    <property type="match status" value="1"/>
</dbReference>
<keyword evidence="1" id="KW-0238">DNA-binding</keyword>
<protein>
    <submittedName>
        <fullName evidence="3">Helix-turn-helix protein</fullName>
    </submittedName>
</protein>
<evidence type="ECO:0000256" key="1">
    <source>
        <dbReference type="ARBA" id="ARBA00023125"/>
    </source>
</evidence>
<evidence type="ECO:0000313" key="4">
    <source>
        <dbReference type="Proteomes" id="UP000245778"/>
    </source>
</evidence>
<dbReference type="SMART" id="SM00530">
    <property type="entry name" value="HTH_XRE"/>
    <property type="match status" value="1"/>
</dbReference>
<dbReference type="Proteomes" id="UP000245778">
    <property type="component" value="Unassembled WGS sequence"/>
</dbReference>
<dbReference type="SUPFAM" id="SSF47413">
    <property type="entry name" value="lambda repressor-like DNA-binding domains"/>
    <property type="match status" value="1"/>
</dbReference>
<dbReference type="GO" id="GO:0003677">
    <property type="term" value="F:DNA binding"/>
    <property type="evidence" value="ECO:0007669"/>
    <property type="project" value="UniProtKB-KW"/>
</dbReference>
<dbReference type="Gene3D" id="1.10.260.40">
    <property type="entry name" value="lambda repressor-like DNA-binding domains"/>
    <property type="match status" value="1"/>
</dbReference>
<comment type="caution">
    <text evidence="3">The sequence shown here is derived from an EMBL/GenBank/DDBJ whole genome shotgun (WGS) entry which is preliminary data.</text>
</comment>
<name>A0A2U1BIS0_9FIRM</name>
<reference evidence="3 4" key="1">
    <citation type="submission" date="2018-04" db="EMBL/GenBank/DDBJ databases">
        <title>Genomic Encyclopedia of Type Strains, Phase IV (KMG-IV): sequencing the most valuable type-strain genomes for metagenomic binning, comparative biology and taxonomic classification.</title>
        <authorList>
            <person name="Goeker M."/>
        </authorList>
    </citation>
    <scope>NUCLEOTIDE SEQUENCE [LARGE SCALE GENOMIC DNA]</scope>
    <source>
        <strain evidence="3 4">DSM 26588</strain>
    </source>
</reference>
<dbReference type="EMBL" id="QEKK01000006">
    <property type="protein sequence ID" value="PVY48513.1"/>
    <property type="molecule type" value="Genomic_DNA"/>
</dbReference>
<organism evidence="3 4">
    <name type="scientific">Intestinimonas butyriciproducens</name>
    <dbReference type="NCBI Taxonomy" id="1297617"/>
    <lineage>
        <taxon>Bacteria</taxon>
        <taxon>Bacillati</taxon>
        <taxon>Bacillota</taxon>
        <taxon>Clostridia</taxon>
        <taxon>Eubacteriales</taxon>
        <taxon>Intestinimonas</taxon>
    </lineage>
</organism>
<dbReference type="Pfam" id="PF01381">
    <property type="entry name" value="HTH_3"/>
    <property type="match status" value="1"/>
</dbReference>
<proteinExistence type="predicted"/>
<feature type="domain" description="HTH cro/C1-type" evidence="2">
    <location>
        <begin position="8"/>
        <end position="62"/>
    </location>
</feature>
<dbReference type="CDD" id="cd00093">
    <property type="entry name" value="HTH_XRE"/>
    <property type="match status" value="1"/>
</dbReference>
<dbReference type="PANTHER" id="PTHR46558">
    <property type="entry name" value="TRACRIPTIONAL REGULATORY PROTEIN-RELATED-RELATED"/>
    <property type="match status" value="1"/>
</dbReference>
<dbReference type="PANTHER" id="PTHR46558:SF4">
    <property type="entry name" value="DNA-BIDING PHAGE PROTEIN"/>
    <property type="match status" value="1"/>
</dbReference>
<gene>
    <name evidence="3" type="ORF">C7373_10618</name>
</gene>
<dbReference type="OrthoDB" id="1863057at2"/>